<organism evidence="2 3">
    <name type="scientific">Flavobacterium cerinum</name>
    <dbReference type="NCBI Taxonomy" id="2502784"/>
    <lineage>
        <taxon>Bacteria</taxon>
        <taxon>Pseudomonadati</taxon>
        <taxon>Bacteroidota</taxon>
        <taxon>Flavobacteriia</taxon>
        <taxon>Flavobacteriales</taxon>
        <taxon>Flavobacteriaceae</taxon>
        <taxon>Flavobacterium</taxon>
    </lineage>
</organism>
<sequence length="466" mass="54197">MKKLKLFITLIFITNFCLGQKRESYQLDSLFTVLYQQNQFNGQVLIAEKGNIILKKGYGISNENTKKSINEKTLFELASCSKQFTAAAIVLLKRDGKLNYNDKLSKYIPELNFWNDVTIYDLLRHTSGIPDFLGYMPDKWDHNKIATNDDVIKIFAVNKDTLQFTPKSRHRYSNTNYVLLASIIEKISGKKYADFLSEKIFKPLKMDRTFVYCRWKKPKKVDNLAIGYIWETNTFKKTTIVESEAEKDMVYYLDGIIGTSKVHSNVDDVYKWIQALKNNTLFTQKEFDEMTEITKTSEGKDIRYGFGLDVRKGVNSFTFGHTGSWDGYTTFVYHDMIRDRTIVVLENFNYGANPFNNMFQILEGQPLTIEYPKKIVLPESDITQYTGTYKSENGEHVLTYKEQHLIYNTPKDVWDVRFFPYTKNEFKGIRQGGADAVLKFTKTDDGRMKLEMLQNGKIIDFGIREN</sequence>
<dbReference type="InterPro" id="IPR050491">
    <property type="entry name" value="AmpC-like"/>
</dbReference>
<evidence type="ECO:0000313" key="3">
    <source>
        <dbReference type="Proteomes" id="UP000287527"/>
    </source>
</evidence>
<dbReference type="OrthoDB" id="9793489at2"/>
<dbReference type="SUPFAM" id="SSF56601">
    <property type="entry name" value="beta-lactamase/transpeptidase-like"/>
    <property type="match status" value="1"/>
</dbReference>
<dbReference type="InterPro" id="IPR012338">
    <property type="entry name" value="Beta-lactam/transpept-like"/>
</dbReference>
<accession>A0A444GKZ5</accession>
<dbReference type="RefSeq" id="WP_128391465.1">
    <property type="nucleotide sequence ID" value="NZ_SBII01000019.1"/>
</dbReference>
<evidence type="ECO:0000259" key="1">
    <source>
        <dbReference type="Pfam" id="PF00144"/>
    </source>
</evidence>
<feature type="domain" description="Beta-lactamase-related" evidence="1">
    <location>
        <begin position="40"/>
        <end position="354"/>
    </location>
</feature>
<dbReference type="Pfam" id="PF00144">
    <property type="entry name" value="Beta-lactamase"/>
    <property type="match status" value="1"/>
</dbReference>
<reference evidence="2 3" key="1">
    <citation type="submission" date="2019-01" db="EMBL/GenBank/DDBJ databases">
        <title>Flavobacterium sp. nov.,isolated from freshwater.</title>
        <authorList>
            <person name="Zhang R."/>
            <person name="Du Z.-J."/>
        </authorList>
    </citation>
    <scope>NUCLEOTIDE SEQUENCE [LARGE SCALE GENOMIC DNA]</scope>
    <source>
        <strain evidence="2 3">1E403</strain>
    </source>
</reference>
<keyword evidence="3" id="KW-1185">Reference proteome</keyword>
<dbReference type="PANTHER" id="PTHR46825:SF9">
    <property type="entry name" value="BETA-LACTAMASE-RELATED DOMAIN-CONTAINING PROTEIN"/>
    <property type="match status" value="1"/>
</dbReference>
<evidence type="ECO:0000313" key="2">
    <source>
        <dbReference type="EMBL" id="RWW91664.1"/>
    </source>
</evidence>
<gene>
    <name evidence="2" type="ORF">EPI11_18425</name>
</gene>
<dbReference type="Proteomes" id="UP000287527">
    <property type="component" value="Unassembled WGS sequence"/>
</dbReference>
<proteinExistence type="predicted"/>
<name>A0A444GKZ5_9FLAO</name>
<dbReference type="GO" id="GO:0016787">
    <property type="term" value="F:hydrolase activity"/>
    <property type="evidence" value="ECO:0007669"/>
    <property type="project" value="UniProtKB-KW"/>
</dbReference>
<comment type="caution">
    <text evidence="2">The sequence shown here is derived from an EMBL/GenBank/DDBJ whole genome shotgun (WGS) entry which is preliminary data.</text>
</comment>
<protein>
    <submittedName>
        <fullName evidence="2">Class A beta-lactamase-related serine hydrolase</fullName>
    </submittedName>
</protein>
<dbReference type="InterPro" id="IPR001466">
    <property type="entry name" value="Beta-lactam-related"/>
</dbReference>
<dbReference type="PANTHER" id="PTHR46825">
    <property type="entry name" value="D-ALANYL-D-ALANINE-CARBOXYPEPTIDASE/ENDOPEPTIDASE AMPH"/>
    <property type="match status" value="1"/>
</dbReference>
<dbReference type="Gene3D" id="3.40.710.10">
    <property type="entry name" value="DD-peptidase/beta-lactamase superfamily"/>
    <property type="match status" value="1"/>
</dbReference>
<dbReference type="EMBL" id="SBII01000019">
    <property type="protein sequence ID" value="RWW91664.1"/>
    <property type="molecule type" value="Genomic_DNA"/>
</dbReference>
<dbReference type="AlphaFoldDB" id="A0A444GKZ5"/>
<keyword evidence="2" id="KW-0378">Hydrolase</keyword>